<proteinExistence type="predicted"/>
<comment type="caution">
    <text evidence="2">The sequence shown here is derived from an EMBL/GenBank/DDBJ whole genome shotgun (WGS) entry which is preliminary data.</text>
</comment>
<sequence length="131" mass="14766">MPKSKQDSLKIVPLGGLGEVGRNMMLLEYQGKILIIDMGFRLPEEDMPGIDYIVPNINCLKGKEKNILGIVFTHGHYDHIGAIPYLIAKIWHPNLEIFASPLTQGIILKRQGDFSFQPKLKINEVKNNSKI</sequence>
<dbReference type="InterPro" id="IPR001279">
    <property type="entry name" value="Metallo-B-lactamas"/>
</dbReference>
<organism evidence="2">
    <name type="scientific">marine sediment metagenome</name>
    <dbReference type="NCBI Taxonomy" id="412755"/>
    <lineage>
        <taxon>unclassified sequences</taxon>
        <taxon>metagenomes</taxon>
        <taxon>ecological metagenomes</taxon>
    </lineage>
</organism>
<dbReference type="Pfam" id="PF00753">
    <property type="entry name" value="Lactamase_B"/>
    <property type="match status" value="1"/>
</dbReference>
<dbReference type="SUPFAM" id="SSF56281">
    <property type="entry name" value="Metallo-hydrolase/oxidoreductase"/>
    <property type="match status" value="1"/>
</dbReference>
<dbReference type="InterPro" id="IPR036866">
    <property type="entry name" value="RibonucZ/Hydroxyglut_hydro"/>
</dbReference>
<protein>
    <recommendedName>
        <fullName evidence="1">Metallo-beta-lactamase domain-containing protein</fullName>
    </recommendedName>
</protein>
<feature type="domain" description="Metallo-beta-lactamase" evidence="1">
    <location>
        <begin position="18"/>
        <end position="93"/>
    </location>
</feature>
<gene>
    <name evidence="2" type="ORF">S06H3_11187</name>
</gene>
<dbReference type="PANTHER" id="PTHR43694">
    <property type="entry name" value="RIBONUCLEASE J"/>
    <property type="match status" value="1"/>
</dbReference>
<name>X1L5B1_9ZZZZ</name>
<evidence type="ECO:0000313" key="2">
    <source>
        <dbReference type="EMBL" id="GAI14168.1"/>
    </source>
</evidence>
<dbReference type="AlphaFoldDB" id="X1L5B1"/>
<dbReference type="Gene3D" id="3.60.15.10">
    <property type="entry name" value="Ribonuclease Z/Hydroxyacylglutathione hydrolase-like"/>
    <property type="match status" value="1"/>
</dbReference>
<evidence type="ECO:0000259" key="1">
    <source>
        <dbReference type="Pfam" id="PF00753"/>
    </source>
</evidence>
<dbReference type="EMBL" id="BARV01005353">
    <property type="protein sequence ID" value="GAI14168.1"/>
    <property type="molecule type" value="Genomic_DNA"/>
</dbReference>
<feature type="non-terminal residue" evidence="2">
    <location>
        <position position="131"/>
    </location>
</feature>
<accession>X1L5B1</accession>
<dbReference type="PANTHER" id="PTHR43694:SF1">
    <property type="entry name" value="RIBONUCLEASE J"/>
    <property type="match status" value="1"/>
</dbReference>
<reference evidence="2" key="1">
    <citation type="journal article" date="2014" name="Front. Microbiol.">
        <title>High frequency of phylogenetically diverse reductive dehalogenase-homologous genes in deep subseafloor sedimentary metagenomes.</title>
        <authorList>
            <person name="Kawai M."/>
            <person name="Futagami T."/>
            <person name="Toyoda A."/>
            <person name="Takaki Y."/>
            <person name="Nishi S."/>
            <person name="Hori S."/>
            <person name="Arai W."/>
            <person name="Tsubouchi T."/>
            <person name="Morono Y."/>
            <person name="Uchiyama I."/>
            <person name="Ito T."/>
            <person name="Fujiyama A."/>
            <person name="Inagaki F."/>
            <person name="Takami H."/>
        </authorList>
    </citation>
    <scope>NUCLEOTIDE SEQUENCE</scope>
    <source>
        <strain evidence="2">Expedition CK06-06</strain>
    </source>
</reference>